<dbReference type="PROSITE" id="PS00194">
    <property type="entry name" value="THIOREDOXIN_1"/>
    <property type="match status" value="1"/>
</dbReference>
<dbReference type="EMBL" id="OU900099">
    <property type="protein sequence ID" value="CAG9862739.1"/>
    <property type="molecule type" value="Genomic_DNA"/>
</dbReference>
<dbReference type="PROSITE" id="PS51352">
    <property type="entry name" value="THIOREDOXIN_2"/>
    <property type="match status" value="1"/>
</dbReference>
<gene>
    <name evidence="2" type="ORF">PHYEVI_LOCUS9045</name>
</gene>
<dbReference type="OrthoDB" id="10263751at2759"/>
<evidence type="ECO:0000313" key="3">
    <source>
        <dbReference type="Proteomes" id="UP001153712"/>
    </source>
</evidence>
<dbReference type="InterPro" id="IPR031827">
    <property type="entry name" value="DUF4746"/>
</dbReference>
<proteinExistence type="predicted"/>
<organism evidence="2 3">
    <name type="scientific">Phyllotreta striolata</name>
    <name type="common">Striped flea beetle</name>
    <name type="synonym">Crioceris striolata</name>
    <dbReference type="NCBI Taxonomy" id="444603"/>
    <lineage>
        <taxon>Eukaryota</taxon>
        <taxon>Metazoa</taxon>
        <taxon>Ecdysozoa</taxon>
        <taxon>Arthropoda</taxon>
        <taxon>Hexapoda</taxon>
        <taxon>Insecta</taxon>
        <taxon>Pterygota</taxon>
        <taxon>Neoptera</taxon>
        <taxon>Endopterygota</taxon>
        <taxon>Coleoptera</taxon>
        <taxon>Polyphaga</taxon>
        <taxon>Cucujiformia</taxon>
        <taxon>Chrysomeloidea</taxon>
        <taxon>Chrysomelidae</taxon>
        <taxon>Galerucinae</taxon>
        <taxon>Alticini</taxon>
        <taxon>Phyllotreta</taxon>
    </lineage>
</organism>
<dbReference type="Gene3D" id="3.40.30.10">
    <property type="entry name" value="Glutaredoxin"/>
    <property type="match status" value="1"/>
</dbReference>
<dbReference type="InterPro" id="IPR017937">
    <property type="entry name" value="Thioredoxin_CS"/>
</dbReference>
<dbReference type="SUPFAM" id="SSF52833">
    <property type="entry name" value="Thioredoxin-like"/>
    <property type="match status" value="1"/>
</dbReference>
<dbReference type="InterPro" id="IPR036249">
    <property type="entry name" value="Thioredoxin-like_sf"/>
</dbReference>
<protein>
    <recommendedName>
        <fullName evidence="1">Thioredoxin domain-containing protein</fullName>
    </recommendedName>
</protein>
<reference evidence="2" key="1">
    <citation type="submission" date="2022-01" db="EMBL/GenBank/DDBJ databases">
        <authorList>
            <person name="King R."/>
        </authorList>
    </citation>
    <scope>NUCLEOTIDE SEQUENCE</scope>
</reference>
<evidence type="ECO:0000313" key="2">
    <source>
        <dbReference type="EMBL" id="CAG9862739.1"/>
    </source>
</evidence>
<dbReference type="InterPro" id="IPR051766">
    <property type="entry name" value="TXND_domain-containing"/>
</dbReference>
<feature type="domain" description="Thioredoxin" evidence="1">
    <location>
        <begin position="1"/>
        <end position="151"/>
    </location>
</feature>
<dbReference type="PANTHER" id="PTHR46135">
    <property type="entry name" value="NME/NM23 FAMILY MEMBER 8"/>
    <property type="match status" value="1"/>
</dbReference>
<sequence length="473" mass="54309">MALKGLQLHVQSDEEWDALLLNDGVIVVDIYSEWCGPCVGMAPTLRKLKSEFGGDLLVLAVAKSDNIKALKRFRNKSEPTWLFISKGQMMNLMFGANALEITGAVFEEVNRERQARENFTARTEGMPISKLHPIEMHRYDEVQKQMKLAKEKEEAKKMKCFRDRKVNECKNVLKNVSMGVMLVFPCAKEKYKSLIKEALKENDCVIADEECVRMDVDLLEEMFYFYEEEEPPFDEASLNSLLNAKCILLAIRSLQVVDSSVWEELMARIIYGKSSRSPPGDRSCFYQKMQTDMEDRQTGEVQILTGVWIPKKPYIRATMLRMFFPKYSDNLEVPDPGPLPPHYAMVFDTPKIKSALKIMGKWPKEFIYYGFFTSEDPENTELVAKSVQRLERPDYKSKRTYEEKLVISVCKKKSELILELVQLGPLYMSTTTEEGAKETDMFFSDDYADSLSDEEKVFVGSIEEEGVGKRVPA</sequence>
<dbReference type="PANTHER" id="PTHR46135:SF3">
    <property type="entry name" value="NME_NM23 FAMILY MEMBER 8"/>
    <property type="match status" value="1"/>
</dbReference>
<keyword evidence="3" id="KW-1185">Reference proteome</keyword>
<dbReference type="Pfam" id="PF15928">
    <property type="entry name" value="DUF4746"/>
    <property type="match status" value="1"/>
</dbReference>
<dbReference type="InterPro" id="IPR013766">
    <property type="entry name" value="Thioredoxin_domain"/>
</dbReference>
<name>A0A9N9TSU6_PHYSR</name>
<evidence type="ECO:0000259" key="1">
    <source>
        <dbReference type="PROSITE" id="PS51352"/>
    </source>
</evidence>
<dbReference type="AlphaFoldDB" id="A0A9N9TSU6"/>
<dbReference type="Proteomes" id="UP001153712">
    <property type="component" value="Chromosome 6"/>
</dbReference>
<dbReference type="Pfam" id="PF00085">
    <property type="entry name" value="Thioredoxin"/>
    <property type="match status" value="1"/>
</dbReference>
<accession>A0A9N9TSU6</accession>